<dbReference type="PANTHER" id="PTHR46558">
    <property type="entry name" value="TRACRIPTIONAL REGULATORY PROTEIN-RELATED-RELATED"/>
    <property type="match status" value="1"/>
</dbReference>
<evidence type="ECO:0000313" key="4">
    <source>
        <dbReference type="Proteomes" id="UP000469523"/>
    </source>
</evidence>
<evidence type="ECO:0000256" key="1">
    <source>
        <dbReference type="ARBA" id="ARBA00023125"/>
    </source>
</evidence>
<dbReference type="SMART" id="SM00530">
    <property type="entry name" value="HTH_XRE"/>
    <property type="match status" value="1"/>
</dbReference>
<dbReference type="PROSITE" id="PS50943">
    <property type="entry name" value="HTH_CROC1"/>
    <property type="match status" value="1"/>
</dbReference>
<proteinExistence type="predicted"/>
<comment type="caution">
    <text evidence="3">The sequence shown here is derived from an EMBL/GenBank/DDBJ whole genome shotgun (WGS) entry which is preliminary data.</text>
</comment>
<dbReference type="RefSeq" id="WP_154440212.1">
    <property type="nucleotide sequence ID" value="NZ_VUNQ01000019.1"/>
</dbReference>
<dbReference type="InterPro" id="IPR010982">
    <property type="entry name" value="Lambda_DNA-bd_dom_sf"/>
</dbReference>
<organism evidence="3 4">
    <name type="scientific">Tissierella pigra</name>
    <dbReference type="NCBI Taxonomy" id="2607614"/>
    <lineage>
        <taxon>Bacteria</taxon>
        <taxon>Bacillati</taxon>
        <taxon>Bacillota</taxon>
        <taxon>Tissierellia</taxon>
        <taxon>Tissierellales</taxon>
        <taxon>Tissierellaceae</taxon>
        <taxon>Tissierella</taxon>
    </lineage>
</organism>
<dbReference type="Pfam" id="PF01381">
    <property type="entry name" value="HTH_3"/>
    <property type="match status" value="1"/>
</dbReference>
<dbReference type="SUPFAM" id="SSF47413">
    <property type="entry name" value="lambda repressor-like DNA-binding domains"/>
    <property type="match status" value="1"/>
</dbReference>
<dbReference type="GO" id="GO:0003677">
    <property type="term" value="F:DNA binding"/>
    <property type="evidence" value="ECO:0007669"/>
    <property type="project" value="UniProtKB-KW"/>
</dbReference>
<accession>A0A6N7XJN7</accession>
<gene>
    <name evidence="3" type="ORF">FYJ83_09990</name>
</gene>
<reference evidence="3 4" key="1">
    <citation type="submission" date="2019-09" db="EMBL/GenBank/DDBJ databases">
        <title>In-depth cultivation of the pig gut microbiome towards novel bacterial diversity and tailored functional studies.</title>
        <authorList>
            <person name="Wylensek D."/>
            <person name="Hitch T.C.A."/>
            <person name="Clavel T."/>
        </authorList>
    </citation>
    <scope>NUCLEOTIDE SEQUENCE [LARGE SCALE GENOMIC DNA]</scope>
    <source>
        <strain evidence="3 4">WCA3-693-APC-4?</strain>
    </source>
</reference>
<name>A0A6N7XJN7_9FIRM</name>
<sequence>MLGDNIKELMKLKKVTSKELAEIVDVSPTHISYVINNKRYPSVELLEKIADVLEVSVDEFFKDEPIKDEKLQEWKEKYNKQNKLAEQAKYIESIKLDSAEEAMKFILQQPSLMAFGGYDLKEMSEEEIMDLANDLLFAMKLSLEKMNRK</sequence>
<evidence type="ECO:0000313" key="3">
    <source>
        <dbReference type="EMBL" id="MSU01796.1"/>
    </source>
</evidence>
<protein>
    <submittedName>
        <fullName evidence="3">Helix-turn-helix transcriptional regulator</fullName>
    </submittedName>
</protein>
<dbReference type="EMBL" id="VUNQ01000019">
    <property type="protein sequence ID" value="MSU01796.1"/>
    <property type="molecule type" value="Genomic_DNA"/>
</dbReference>
<evidence type="ECO:0000259" key="2">
    <source>
        <dbReference type="PROSITE" id="PS50943"/>
    </source>
</evidence>
<dbReference type="AlphaFoldDB" id="A0A6N7XJN7"/>
<dbReference type="Gene3D" id="1.10.260.40">
    <property type="entry name" value="lambda repressor-like DNA-binding domains"/>
    <property type="match status" value="1"/>
</dbReference>
<keyword evidence="4" id="KW-1185">Reference proteome</keyword>
<dbReference type="InterPro" id="IPR001387">
    <property type="entry name" value="Cro/C1-type_HTH"/>
</dbReference>
<dbReference type="Proteomes" id="UP000469523">
    <property type="component" value="Unassembled WGS sequence"/>
</dbReference>
<dbReference type="CDD" id="cd00093">
    <property type="entry name" value="HTH_XRE"/>
    <property type="match status" value="1"/>
</dbReference>
<keyword evidence="1" id="KW-0238">DNA-binding</keyword>
<dbReference type="PANTHER" id="PTHR46558:SF11">
    <property type="entry name" value="HTH-TYPE TRANSCRIPTIONAL REGULATOR XRE"/>
    <property type="match status" value="1"/>
</dbReference>
<feature type="domain" description="HTH cro/C1-type" evidence="2">
    <location>
        <begin position="6"/>
        <end position="60"/>
    </location>
</feature>